<accession>A0A512JPP8</accession>
<evidence type="ECO:0000256" key="1">
    <source>
        <dbReference type="ARBA" id="ARBA00004651"/>
    </source>
</evidence>
<feature type="region of interest" description="Disordered" evidence="8">
    <location>
        <begin position="148"/>
        <end position="167"/>
    </location>
</feature>
<proteinExistence type="inferred from homology"/>
<evidence type="ECO:0000256" key="7">
    <source>
        <dbReference type="ARBA" id="ARBA00023136"/>
    </source>
</evidence>
<dbReference type="PANTHER" id="PTHR21716">
    <property type="entry name" value="TRANSMEMBRANE PROTEIN"/>
    <property type="match status" value="1"/>
</dbReference>
<feature type="transmembrane region" description="Helical" evidence="9">
    <location>
        <begin position="188"/>
        <end position="210"/>
    </location>
</feature>
<dbReference type="GO" id="GO:0005886">
    <property type="term" value="C:plasma membrane"/>
    <property type="evidence" value="ECO:0007669"/>
    <property type="project" value="UniProtKB-SubCell"/>
</dbReference>
<protein>
    <submittedName>
        <fullName evidence="10">ABC transporter permease</fullName>
    </submittedName>
</protein>
<evidence type="ECO:0000256" key="4">
    <source>
        <dbReference type="ARBA" id="ARBA00022475"/>
    </source>
</evidence>
<feature type="transmembrane region" description="Helical" evidence="9">
    <location>
        <begin position="20"/>
        <end position="43"/>
    </location>
</feature>
<feature type="transmembrane region" description="Helical" evidence="9">
    <location>
        <begin position="81"/>
        <end position="104"/>
    </location>
</feature>
<dbReference type="Proteomes" id="UP000321750">
    <property type="component" value="Unassembled WGS sequence"/>
</dbReference>
<evidence type="ECO:0000256" key="5">
    <source>
        <dbReference type="ARBA" id="ARBA00022692"/>
    </source>
</evidence>
<keyword evidence="6 9" id="KW-1133">Transmembrane helix</keyword>
<feature type="transmembrane region" description="Helical" evidence="9">
    <location>
        <begin position="49"/>
        <end position="69"/>
    </location>
</feature>
<keyword evidence="4" id="KW-1003">Cell membrane</keyword>
<feature type="transmembrane region" description="Helical" evidence="9">
    <location>
        <begin position="274"/>
        <end position="297"/>
    </location>
</feature>
<evidence type="ECO:0000256" key="8">
    <source>
        <dbReference type="SAM" id="MobiDB-lite"/>
    </source>
</evidence>
<feature type="transmembrane region" description="Helical" evidence="9">
    <location>
        <begin position="309"/>
        <end position="330"/>
    </location>
</feature>
<evidence type="ECO:0000256" key="2">
    <source>
        <dbReference type="ARBA" id="ARBA00009773"/>
    </source>
</evidence>
<comment type="caution">
    <text evidence="10">The sequence shown here is derived from an EMBL/GenBank/DDBJ whole genome shotgun (WGS) entry which is preliminary data.</text>
</comment>
<dbReference type="PANTHER" id="PTHR21716:SF53">
    <property type="entry name" value="PERMEASE PERM-RELATED"/>
    <property type="match status" value="1"/>
</dbReference>
<feature type="transmembrane region" description="Helical" evidence="9">
    <location>
        <begin position="246"/>
        <end position="268"/>
    </location>
</feature>
<comment type="subcellular location">
    <subcellularLocation>
        <location evidence="1">Cell membrane</location>
        <topology evidence="1">Multi-pass membrane protein</topology>
    </subcellularLocation>
</comment>
<keyword evidence="7 9" id="KW-0472">Membrane</keyword>
<name>A0A512JPP8_9HYPH</name>
<organism evidence="10 11">
    <name type="scientific">Methylobacterium gnaphalii</name>
    <dbReference type="NCBI Taxonomy" id="1010610"/>
    <lineage>
        <taxon>Bacteria</taxon>
        <taxon>Pseudomonadati</taxon>
        <taxon>Pseudomonadota</taxon>
        <taxon>Alphaproteobacteria</taxon>
        <taxon>Hyphomicrobiales</taxon>
        <taxon>Methylobacteriaceae</taxon>
        <taxon>Methylobacterium</taxon>
    </lineage>
</organism>
<keyword evidence="5 9" id="KW-0812">Transmembrane</keyword>
<comment type="similarity">
    <text evidence="2">Belongs to the autoinducer-2 exporter (AI-2E) (TC 2.A.86) family.</text>
</comment>
<evidence type="ECO:0000256" key="9">
    <source>
        <dbReference type="SAM" id="Phobius"/>
    </source>
</evidence>
<evidence type="ECO:0000256" key="3">
    <source>
        <dbReference type="ARBA" id="ARBA00022448"/>
    </source>
</evidence>
<evidence type="ECO:0000256" key="6">
    <source>
        <dbReference type="ARBA" id="ARBA00022989"/>
    </source>
</evidence>
<gene>
    <name evidence="10" type="ORF">MGN01_37620</name>
</gene>
<keyword evidence="3" id="KW-0813">Transport</keyword>
<dbReference type="RefSeq" id="WP_238257808.1">
    <property type="nucleotide sequence ID" value="NZ_BJZV01000025.1"/>
</dbReference>
<feature type="compositionally biased region" description="Basic and acidic residues" evidence="8">
    <location>
        <begin position="148"/>
        <end position="157"/>
    </location>
</feature>
<dbReference type="Pfam" id="PF01594">
    <property type="entry name" value="AI-2E_transport"/>
    <property type="match status" value="1"/>
</dbReference>
<feature type="transmembrane region" description="Helical" evidence="9">
    <location>
        <begin position="350"/>
        <end position="375"/>
    </location>
</feature>
<evidence type="ECO:0000313" key="11">
    <source>
        <dbReference type="Proteomes" id="UP000321750"/>
    </source>
</evidence>
<dbReference type="EMBL" id="BJZV01000025">
    <property type="protein sequence ID" value="GEP11917.1"/>
    <property type="molecule type" value="Genomic_DNA"/>
</dbReference>
<sequence>MKADPKDRSVAMPLRATRVVAAETPTGAIVSPLIVTAIIVSGLYVARDILIPIAIAVLLSFVIAPLVNLIRRLKLGRLISVLIAVLISAGIIGALSTVIGVQVADLAKDVPRYQHTIERKIEGLRHGPLGTGMDYLANINRAIHDAGNEAEKQKKAEASPTKPDPEPAPVLVQVKDRPPNPFELAHTVLAPVLGPLANAGIVLVVLLFILMQREDLRDRLIRLFGSSDLHRTTVAMDDAARRLSRYFIGQLALNSGFGLVIGFGLWAIGVPNPVLWGIFSALMRFVPYIGAFLSAVFPVAVAAAVDPGWGMVIATLALFGLIEPIVGQIIEPLVYGHSTGLSPFAVLVSALFWIWLWGPVGLILSTPLTVCLVVLGRHVESLEFLDVLFSDRPALTPVENFYQRMLADDPEEAQEHADLILRQCSLSAYYDEVVLKGLELASRDATRGVLTLEQKNDIRTSINALIEDLESREDERPDEPTKTARSFFSGEAVAAENVIDPSPAIDDPPPPEELPEPWRQEGAVLCVAGRGFLDEPAAAILAQLLRKHGLGTRLAAFSDLARAKIDDFDAGPVQMVVVISLAIGGEPGHMRRLVGRLRKKLPGKPIAVGLWQIDDDSIEAAGRREIDADEHVCSLRDAVEAVLTSAGTKSAAAAAEAERAAATPPRQALPTPV</sequence>
<dbReference type="AlphaFoldDB" id="A0A512JPP8"/>
<keyword evidence="11" id="KW-1185">Reference proteome</keyword>
<dbReference type="InterPro" id="IPR002549">
    <property type="entry name" value="AI-2E-like"/>
</dbReference>
<evidence type="ECO:0000313" key="10">
    <source>
        <dbReference type="EMBL" id="GEP11917.1"/>
    </source>
</evidence>
<reference evidence="10 11" key="1">
    <citation type="submission" date="2019-07" db="EMBL/GenBank/DDBJ databases">
        <title>Whole genome shotgun sequence of Methylobacterium gnaphalii NBRC 107716.</title>
        <authorList>
            <person name="Hosoyama A."/>
            <person name="Uohara A."/>
            <person name="Ohji S."/>
            <person name="Ichikawa N."/>
        </authorList>
    </citation>
    <scope>NUCLEOTIDE SEQUENCE [LARGE SCALE GENOMIC DNA]</scope>
    <source>
        <strain evidence="10 11">NBRC 107716</strain>
    </source>
</reference>